<accession>A0ABD3II36</accession>
<sequence>MCDLQGCGVRSVPSAGVPQKNGLQVHAQRIWTVPLDMNTRFSSLSVRDNPRNKSWFSTMKGKKPRKAVFLAEACEELGKEYCGAEGVGPEVKPKAEAPKEEAAPSGESQEGVDREYEEYKGDKTVFPGEACDELGGPFCEQEYQKGVFPEKK</sequence>
<dbReference type="InterPro" id="IPR009856">
    <property type="entry name" value="Lir1"/>
</dbReference>
<evidence type="ECO:0000313" key="3">
    <source>
        <dbReference type="Proteomes" id="UP001633002"/>
    </source>
</evidence>
<evidence type="ECO:0000256" key="1">
    <source>
        <dbReference type="SAM" id="MobiDB-lite"/>
    </source>
</evidence>
<keyword evidence="3" id="KW-1185">Reference proteome</keyword>
<protein>
    <submittedName>
        <fullName evidence="2">Uncharacterized protein</fullName>
    </submittedName>
</protein>
<gene>
    <name evidence="2" type="ORF">R1sor_019216</name>
</gene>
<dbReference type="Proteomes" id="UP001633002">
    <property type="component" value="Unassembled WGS sequence"/>
</dbReference>
<dbReference type="AlphaFoldDB" id="A0ABD3II36"/>
<dbReference type="PANTHER" id="PTHR36762">
    <property type="entry name" value="LIGHT-REGULATED PROTEIN 1, CHLOROPLASTIC"/>
    <property type="match status" value="1"/>
</dbReference>
<feature type="region of interest" description="Disordered" evidence="1">
    <location>
        <begin position="85"/>
        <end position="117"/>
    </location>
</feature>
<proteinExistence type="predicted"/>
<evidence type="ECO:0000313" key="2">
    <source>
        <dbReference type="EMBL" id="KAL3701194.1"/>
    </source>
</evidence>
<dbReference type="EMBL" id="JBJQOH010000001">
    <property type="protein sequence ID" value="KAL3701194.1"/>
    <property type="molecule type" value="Genomic_DNA"/>
</dbReference>
<dbReference type="PANTHER" id="PTHR36762:SF2">
    <property type="entry name" value="LIGHT-REGULATED PROTEIN 1, CHLOROPLASTIC"/>
    <property type="match status" value="1"/>
</dbReference>
<dbReference type="Pfam" id="PF07207">
    <property type="entry name" value="Lir1"/>
    <property type="match status" value="1"/>
</dbReference>
<reference evidence="2 3" key="1">
    <citation type="submission" date="2024-09" db="EMBL/GenBank/DDBJ databases">
        <title>Chromosome-scale assembly of Riccia sorocarpa.</title>
        <authorList>
            <person name="Paukszto L."/>
        </authorList>
    </citation>
    <scope>NUCLEOTIDE SEQUENCE [LARGE SCALE GENOMIC DNA]</scope>
    <source>
        <strain evidence="2">LP-2024</strain>
        <tissue evidence="2">Aerial parts of the thallus</tissue>
    </source>
</reference>
<feature type="compositionally biased region" description="Basic and acidic residues" evidence="1">
    <location>
        <begin position="91"/>
        <end position="102"/>
    </location>
</feature>
<comment type="caution">
    <text evidence="2">The sequence shown here is derived from an EMBL/GenBank/DDBJ whole genome shotgun (WGS) entry which is preliminary data.</text>
</comment>
<organism evidence="2 3">
    <name type="scientific">Riccia sorocarpa</name>
    <dbReference type="NCBI Taxonomy" id="122646"/>
    <lineage>
        <taxon>Eukaryota</taxon>
        <taxon>Viridiplantae</taxon>
        <taxon>Streptophyta</taxon>
        <taxon>Embryophyta</taxon>
        <taxon>Marchantiophyta</taxon>
        <taxon>Marchantiopsida</taxon>
        <taxon>Marchantiidae</taxon>
        <taxon>Marchantiales</taxon>
        <taxon>Ricciaceae</taxon>
        <taxon>Riccia</taxon>
    </lineage>
</organism>
<name>A0ABD3II36_9MARC</name>